<proteinExistence type="predicted"/>
<feature type="transmembrane region" description="Helical" evidence="1">
    <location>
        <begin position="31"/>
        <end position="51"/>
    </location>
</feature>
<dbReference type="EMBL" id="AVBF01000089">
    <property type="protein sequence ID" value="KGP71027.1"/>
    <property type="molecule type" value="Genomic_DNA"/>
</dbReference>
<keyword evidence="1" id="KW-1133">Transmembrane helix</keyword>
<name>A0A0A2T5F6_9BACI</name>
<organism evidence="2 3">
    <name type="scientific">Pontibacillus yanchengensis Y32</name>
    <dbReference type="NCBI Taxonomy" id="1385514"/>
    <lineage>
        <taxon>Bacteria</taxon>
        <taxon>Bacillati</taxon>
        <taxon>Bacillota</taxon>
        <taxon>Bacilli</taxon>
        <taxon>Bacillales</taxon>
        <taxon>Bacillaceae</taxon>
        <taxon>Pontibacillus</taxon>
    </lineage>
</organism>
<dbReference type="Proteomes" id="UP000030147">
    <property type="component" value="Unassembled WGS sequence"/>
</dbReference>
<keyword evidence="1" id="KW-0472">Membrane</keyword>
<dbReference type="AlphaFoldDB" id="A0A0A2T5F6"/>
<keyword evidence="3" id="KW-1185">Reference proteome</keyword>
<dbReference type="RefSeq" id="WP_036824110.1">
    <property type="nucleotide sequence ID" value="NZ_AVBF01000089.1"/>
</dbReference>
<evidence type="ECO:0000313" key="2">
    <source>
        <dbReference type="EMBL" id="KGP71027.1"/>
    </source>
</evidence>
<reference evidence="2 3" key="1">
    <citation type="journal article" date="2015" name="Stand. Genomic Sci.">
        <title>High quality draft genome sequence of the moderately halophilic bacterium Pontibacillus yanchengensis Y32(T) and comparison among Pontibacillus genomes.</title>
        <authorList>
            <person name="Huang J."/>
            <person name="Qiao Z.X."/>
            <person name="Tang J.W."/>
            <person name="Wang G."/>
        </authorList>
    </citation>
    <scope>NUCLEOTIDE SEQUENCE [LARGE SCALE GENOMIC DNA]</scope>
    <source>
        <strain evidence="2 3">Y32</strain>
    </source>
</reference>
<sequence>MGFWYLLLLLIGIVFIIVGLTKKGVSAAVKVVILLFVFGVLFIVISVFMFLPGSDEIVAELLRLDW</sequence>
<gene>
    <name evidence="2" type="ORF">N782_01825</name>
</gene>
<keyword evidence="1" id="KW-0812">Transmembrane</keyword>
<dbReference type="eggNOG" id="ENOG5033J5R">
    <property type="taxonomic scope" value="Bacteria"/>
</dbReference>
<evidence type="ECO:0000256" key="1">
    <source>
        <dbReference type="SAM" id="Phobius"/>
    </source>
</evidence>
<protein>
    <submittedName>
        <fullName evidence="2">Uncharacterized protein</fullName>
    </submittedName>
</protein>
<accession>A0A0A2T5F6</accession>
<comment type="caution">
    <text evidence="2">The sequence shown here is derived from an EMBL/GenBank/DDBJ whole genome shotgun (WGS) entry which is preliminary data.</text>
</comment>
<evidence type="ECO:0000313" key="3">
    <source>
        <dbReference type="Proteomes" id="UP000030147"/>
    </source>
</evidence>